<evidence type="ECO:0000256" key="5">
    <source>
        <dbReference type="ARBA" id="ARBA00042586"/>
    </source>
</evidence>
<organism evidence="8 9">
    <name type="scientific">Coemansia brasiliensis</name>
    <dbReference type="NCBI Taxonomy" id="2650707"/>
    <lineage>
        <taxon>Eukaryota</taxon>
        <taxon>Fungi</taxon>
        <taxon>Fungi incertae sedis</taxon>
        <taxon>Zoopagomycota</taxon>
        <taxon>Kickxellomycotina</taxon>
        <taxon>Kickxellomycetes</taxon>
        <taxon>Kickxellales</taxon>
        <taxon>Kickxellaceae</taxon>
        <taxon>Coemansia</taxon>
    </lineage>
</organism>
<dbReference type="InterPro" id="IPR005024">
    <property type="entry name" value="Snf7_fam"/>
</dbReference>
<dbReference type="Gene3D" id="1.10.287.1060">
    <property type="entry name" value="ESAT-6-like"/>
    <property type="match status" value="1"/>
</dbReference>
<feature type="coiled-coil region" evidence="6">
    <location>
        <begin position="56"/>
        <end position="83"/>
    </location>
</feature>
<evidence type="ECO:0000256" key="2">
    <source>
        <dbReference type="ARBA" id="ARBA00006190"/>
    </source>
</evidence>
<dbReference type="GO" id="GO:0009898">
    <property type="term" value="C:cytoplasmic side of plasma membrane"/>
    <property type="evidence" value="ECO:0007669"/>
    <property type="project" value="TreeGrafter"/>
</dbReference>
<accession>A0A9W8I9R5</accession>
<evidence type="ECO:0000256" key="1">
    <source>
        <dbReference type="ARBA" id="ARBA00004177"/>
    </source>
</evidence>
<dbReference type="AlphaFoldDB" id="A0A9W8I9R5"/>
<dbReference type="Gene3D" id="6.10.250.1710">
    <property type="match status" value="1"/>
</dbReference>
<proteinExistence type="inferred from homology"/>
<evidence type="ECO:0000313" key="8">
    <source>
        <dbReference type="EMBL" id="KAJ2849796.1"/>
    </source>
</evidence>
<feature type="compositionally biased region" description="Polar residues" evidence="7">
    <location>
        <begin position="188"/>
        <end position="205"/>
    </location>
</feature>
<dbReference type="Proteomes" id="UP001139887">
    <property type="component" value="Unassembled WGS sequence"/>
</dbReference>
<sequence length="224" mass="25124">MDLFFKKKVDDSPKAAIIKLRETKDMLDKRERHLQTQIDKQLQTARANAVKNKRLAMAALKRKKALETQMENISNQILAVDTQIMTIESSNLNSETFKAMQQGSLAMKKIHQGLTIDKVDQAVDDMNEQMSMSKEISEAMTSGFGMIDMDEDELNAELEELEQLELDEQLLGAEHTPVSLPQVPVASVPQTSKAISSPQSKAVSQQDEDDDELKELRESMGMLA</sequence>
<dbReference type="EMBL" id="JANBUW010000058">
    <property type="protein sequence ID" value="KAJ2849796.1"/>
    <property type="molecule type" value="Genomic_DNA"/>
</dbReference>
<dbReference type="GO" id="GO:0032511">
    <property type="term" value="P:late endosome to vacuole transport via multivesicular body sorting pathway"/>
    <property type="evidence" value="ECO:0007669"/>
    <property type="project" value="TreeGrafter"/>
</dbReference>
<dbReference type="GO" id="GO:0006900">
    <property type="term" value="P:vesicle budding from membrane"/>
    <property type="evidence" value="ECO:0007669"/>
    <property type="project" value="TreeGrafter"/>
</dbReference>
<protein>
    <recommendedName>
        <fullName evidence="4">Vacuolar-sorting protein SNF7</fullName>
    </recommendedName>
    <alternativeName>
        <fullName evidence="5">Vacuolar protein-sorting-associated protein 32</fullName>
    </alternativeName>
</protein>
<dbReference type="OrthoDB" id="5592979at2759"/>
<dbReference type="GO" id="GO:0000815">
    <property type="term" value="C:ESCRT III complex"/>
    <property type="evidence" value="ECO:0007669"/>
    <property type="project" value="TreeGrafter"/>
</dbReference>
<gene>
    <name evidence="8" type="primary">SNF7</name>
    <name evidence="8" type="ORF">IWW36_002381</name>
</gene>
<comment type="similarity">
    <text evidence="2">Belongs to the SNF7 family.</text>
</comment>
<evidence type="ECO:0000256" key="7">
    <source>
        <dbReference type="SAM" id="MobiDB-lite"/>
    </source>
</evidence>
<dbReference type="Pfam" id="PF03357">
    <property type="entry name" value="Snf7"/>
    <property type="match status" value="1"/>
</dbReference>
<evidence type="ECO:0000256" key="4">
    <source>
        <dbReference type="ARBA" id="ARBA00040017"/>
    </source>
</evidence>
<keyword evidence="3" id="KW-0967">Endosome</keyword>
<evidence type="ECO:0000313" key="9">
    <source>
        <dbReference type="Proteomes" id="UP001139887"/>
    </source>
</evidence>
<keyword evidence="9" id="KW-1185">Reference proteome</keyword>
<dbReference type="GO" id="GO:0005771">
    <property type="term" value="C:multivesicular body"/>
    <property type="evidence" value="ECO:0007669"/>
    <property type="project" value="TreeGrafter"/>
</dbReference>
<comment type="caution">
    <text evidence="8">The sequence shown here is derived from an EMBL/GenBank/DDBJ whole genome shotgun (WGS) entry which is preliminary data.</text>
</comment>
<reference evidence="8" key="1">
    <citation type="submission" date="2022-07" db="EMBL/GenBank/DDBJ databases">
        <title>Phylogenomic reconstructions and comparative analyses of Kickxellomycotina fungi.</title>
        <authorList>
            <person name="Reynolds N.K."/>
            <person name="Stajich J.E."/>
            <person name="Barry K."/>
            <person name="Grigoriev I.V."/>
            <person name="Crous P."/>
            <person name="Smith M.E."/>
        </authorList>
    </citation>
    <scope>NUCLEOTIDE SEQUENCE</scope>
    <source>
        <strain evidence="8">NRRL 1566</strain>
    </source>
</reference>
<comment type="subcellular location">
    <subcellularLocation>
        <location evidence="1">Endosome</location>
    </subcellularLocation>
</comment>
<name>A0A9W8I9R5_9FUNG</name>
<evidence type="ECO:0000256" key="6">
    <source>
        <dbReference type="SAM" id="Coils"/>
    </source>
</evidence>
<dbReference type="PANTHER" id="PTHR22761:SF10">
    <property type="entry name" value="GH13992P"/>
    <property type="match status" value="1"/>
</dbReference>
<dbReference type="PANTHER" id="PTHR22761">
    <property type="entry name" value="CHARGED MULTIVESICULAR BODY PROTEIN"/>
    <property type="match status" value="1"/>
</dbReference>
<keyword evidence="6" id="KW-0175">Coiled coil</keyword>
<feature type="region of interest" description="Disordered" evidence="7">
    <location>
        <begin position="169"/>
        <end position="224"/>
    </location>
</feature>
<evidence type="ECO:0000256" key="3">
    <source>
        <dbReference type="ARBA" id="ARBA00022753"/>
    </source>
</evidence>